<comment type="subcellular location">
    <subcellularLocation>
        <location evidence="1">Membrane</location>
    </subcellularLocation>
</comment>
<comment type="caution">
    <text evidence="5">Lacks conserved residue(s) required for the propagation of feature annotation.</text>
</comment>
<feature type="disulfide bond" evidence="5">
    <location>
        <begin position="79"/>
        <end position="100"/>
    </location>
</feature>
<feature type="region of interest" description="Disordered" evidence="6">
    <location>
        <begin position="616"/>
        <end position="635"/>
    </location>
</feature>
<accession>A0A8C5PK69</accession>
<dbReference type="Gene3D" id="2.60.120.290">
    <property type="entry name" value="Spermadhesin, CUB domain"/>
    <property type="match status" value="1"/>
</dbReference>
<keyword evidence="7" id="KW-0732">Signal</keyword>
<dbReference type="InterPro" id="IPR000859">
    <property type="entry name" value="CUB_dom"/>
</dbReference>
<evidence type="ECO:0000256" key="3">
    <source>
        <dbReference type="ARBA" id="ARBA00023157"/>
    </source>
</evidence>
<feature type="region of interest" description="Disordered" evidence="6">
    <location>
        <begin position="191"/>
        <end position="249"/>
    </location>
</feature>
<proteinExistence type="predicted"/>
<reference evidence="10" key="1">
    <citation type="submission" date="2025-08" db="UniProtKB">
        <authorList>
            <consortium name="Ensembl"/>
        </authorList>
    </citation>
    <scope>IDENTIFICATION</scope>
</reference>
<dbReference type="PROSITE" id="PS01241">
    <property type="entry name" value="LINK_1"/>
    <property type="match status" value="1"/>
</dbReference>
<protein>
    <submittedName>
        <fullName evidence="10">Uncharacterized protein</fullName>
    </submittedName>
</protein>
<evidence type="ECO:0000256" key="5">
    <source>
        <dbReference type="PROSITE-ProRule" id="PRU00323"/>
    </source>
</evidence>
<dbReference type="InterPro" id="IPR016187">
    <property type="entry name" value="CTDL_fold"/>
</dbReference>
<dbReference type="GO" id="GO:0005540">
    <property type="term" value="F:hyaluronic acid binding"/>
    <property type="evidence" value="ECO:0007669"/>
    <property type="project" value="InterPro"/>
</dbReference>
<dbReference type="SMART" id="SM00042">
    <property type="entry name" value="CUB"/>
    <property type="match status" value="1"/>
</dbReference>
<dbReference type="SMART" id="SM00445">
    <property type="entry name" value="LINK"/>
    <property type="match status" value="1"/>
</dbReference>
<feature type="domain" description="Link" evidence="9">
    <location>
        <begin position="33"/>
        <end position="126"/>
    </location>
</feature>
<dbReference type="Ensembl" id="ENSLLET00000024971.1">
    <property type="protein sequence ID" value="ENSLLEP00000024053.1"/>
    <property type="gene ID" value="ENSLLEG00000015286.1"/>
</dbReference>
<feature type="compositionally biased region" description="Polar residues" evidence="6">
    <location>
        <begin position="191"/>
        <end position="214"/>
    </location>
</feature>
<evidence type="ECO:0000313" key="10">
    <source>
        <dbReference type="Ensembl" id="ENSLLEP00000024053.1"/>
    </source>
</evidence>
<dbReference type="Pfam" id="PF00431">
    <property type="entry name" value="CUB"/>
    <property type="match status" value="1"/>
</dbReference>
<dbReference type="PRINTS" id="PR01265">
    <property type="entry name" value="LINKMODULE"/>
</dbReference>
<dbReference type="SUPFAM" id="SSF56436">
    <property type="entry name" value="C-type lectin-like"/>
    <property type="match status" value="1"/>
</dbReference>
<dbReference type="SUPFAM" id="SSF49854">
    <property type="entry name" value="Spermadhesin, CUB domain"/>
    <property type="match status" value="1"/>
</dbReference>
<organism evidence="10 11">
    <name type="scientific">Leptobrachium leishanense</name>
    <name type="common">Leishan spiny toad</name>
    <dbReference type="NCBI Taxonomy" id="445787"/>
    <lineage>
        <taxon>Eukaryota</taxon>
        <taxon>Metazoa</taxon>
        <taxon>Chordata</taxon>
        <taxon>Craniata</taxon>
        <taxon>Vertebrata</taxon>
        <taxon>Euteleostomi</taxon>
        <taxon>Amphibia</taxon>
        <taxon>Batrachia</taxon>
        <taxon>Anura</taxon>
        <taxon>Pelobatoidea</taxon>
        <taxon>Megophryidae</taxon>
        <taxon>Leptobrachium</taxon>
    </lineage>
</organism>
<feature type="signal peptide" evidence="7">
    <location>
        <begin position="1"/>
        <end position="19"/>
    </location>
</feature>
<evidence type="ECO:0000256" key="1">
    <source>
        <dbReference type="ARBA" id="ARBA00004370"/>
    </source>
</evidence>
<evidence type="ECO:0000256" key="2">
    <source>
        <dbReference type="ARBA" id="ARBA00023136"/>
    </source>
</evidence>
<dbReference type="CDD" id="cd00041">
    <property type="entry name" value="CUB"/>
    <property type="match status" value="1"/>
</dbReference>
<reference evidence="10" key="2">
    <citation type="submission" date="2025-09" db="UniProtKB">
        <authorList>
            <consortium name="Ensembl"/>
        </authorList>
    </citation>
    <scope>IDENTIFICATION</scope>
</reference>
<dbReference type="PROSITE" id="PS50963">
    <property type="entry name" value="LINK_2"/>
    <property type="match status" value="1"/>
</dbReference>
<evidence type="ECO:0000259" key="9">
    <source>
        <dbReference type="PROSITE" id="PS50963"/>
    </source>
</evidence>
<feature type="compositionally biased region" description="Polar residues" evidence="6">
    <location>
        <begin position="232"/>
        <end position="249"/>
    </location>
</feature>
<sequence>MNWWIVSVANTILFSLVSCFPSCRYYLNRRKGGVFHYDRHTRYQLTYHEAEATCQRDFGATLATREQLMAALHAGLEECRAGWITSAEVAYPRVHKHWNCGENRTGIISYGIRQNLEEKWDVFCYKEDDNCMRYESMYVAISLAKPLGSADGILRELAKSHLSQATQPESYISFTTKNIFNMWTPAQSSNSLGTDGNSFTSTNFPLQISTPNTEESIESKQENRNGSENHLHGTSKSDNSEVVTRQKTLSSSADIQVDKTISILYKNCQTNECMRPEKLQSSSTAEAVYKMFTKTSTYTPNKDDQHDSKIEFSEINRRRLTMSPEIYMKLSPSVPSSKNNLDILEKVSFLLYNEFNTSIISMSYSLKPQTNTNLSESRFEAAEDISQTHGDMASEVTVVTPLNSLVLPESSIVLTENVESVYEIHNGSLSFQKLNIAKEVSQEEPSIKTVSTMDYSNSSSHLKDSHSGRVYTIKGSESKSDLLTQNNMSPNEPSTVGSLGDISKGSKTILGTPTNDGNEDFPLNPPYMSFTMATAETHSTATMISNFKTKIDFEHRTRPKSQQLEAKDTTAALQISALSNTVLLDPTYKTDIKGISMLSHEKELFTVIVRQPETSWTQNPTLPMGETTSLSTPRRASIGQWKSTRGAMGMATPAYSQYVTTLSKVTTDSYVTKQSMQLAEEGTITFNDNPIKTLDTCGGVLHEQRGRFQSPGFPQSYASIMNCTWAIDAPPGHYITLDFISLVLEEHRNCLYDYVLVFDGTERDSKPLGR</sequence>
<dbReference type="Pfam" id="PF00193">
    <property type="entry name" value="Xlink"/>
    <property type="match status" value="1"/>
</dbReference>
<evidence type="ECO:0000259" key="8">
    <source>
        <dbReference type="PROSITE" id="PS01180"/>
    </source>
</evidence>
<keyword evidence="4" id="KW-0325">Glycoprotein</keyword>
<feature type="region of interest" description="Disordered" evidence="6">
    <location>
        <begin position="482"/>
        <end position="502"/>
    </location>
</feature>
<dbReference type="InterPro" id="IPR000538">
    <property type="entry name" value="Link_dom"/>
</dbReference>
<dbReference type="OrthoDB" id="9907489at2759"/>
<feature type="domain" description="CUB" evidence="8">
    <location>
        <begin position="697"/>
        <end position="770"/>
    </location>
</feature>
<evidence type="ECO:0000256" key="6">
    <source>
        <dbReference type="SAM" id="MobiDB-lite"/>
    </source>
</evidence>
<evidence type="ECO:0000256" key="7">
    <source>
        <dbReference type="SAM" id="SignalP"/>
    </source>
</evidence>
<dbReference type="GeneTree" id="ENSGT00940000156566"/>
<dbReference type="FunFam" id="3.10.100.10:FF:000001">
    <property type="entry name" value="Hyaluronan proteoglycan link protein 1"/>
    <property type="match status" value="1"/>
</dbReference>
<keyword evidence="11" id="KW-1185">Reference proteome</keyword>
<evidence type="ECO:0000313" key="11">
    <source>
        <dbReference type="Proteomes" id="UP000694569"/>
    </source>
</evidence>
<dbReference type="InterPro" id="IPR016186">
    <property type="entry name" value="C-type_lectin-like/link_sf"/>
</dbReference>
<keyword evidence="2" id="KW-0472">Membrane</keyword>
<dbReference type="GO" id="GO:0007155">
    <property type="term" value="P:cell adhesion"/>
    <property type="evidence" value="ECO:0007669"/>
    <property type="project" value="InterPro"/>
</dbReference>
<feature type="compositionally biased region" description="Basic and acidic residues" evidence="6">
    <location>
        <begin position="217"/>
        <end position="231"/>
    </location>
</feature>
<dbReference type="GO" id="GO:0016020">
    <property type="term" value="C:membrane"/>
    <property type="evidence" value="ECO:0007669"/>
    <property type="project" value="UniProtKB-SubCell"/>
</dbReference>
<dbReference type="PANTHER" id="PTHR24038:SF11">
    <property type="entry name" value="INTEGRIN BETA-LIKE PROTEIN E"/>
    <property type="match status" value="1"/>
</dbReference>
<feature type="chain" id="PRO_5034513533" evidence="7">
    <location>
        <begin position="20"/>
        <end position="770"/>
    </location>
</feature>
<keyword evidence="3 5" id="KW-1015">Disulfide bond</keyword>
<dbReference type="AlphaFoldDB" id="A0A8C5PK69"/>
<dbReference type="PROSITE" id="PS01180">
    <property type="entry name" value="CUB"/>
    <property type="match status" value="1"/>
</dbReference>
<dbReference type="Gene3D" id="3.10.100.10">
    <property type="entry name" value="Mannose-Binding Protein A, subunit A"/>
    <property type="match status" value="1"/>
</dbReference>
<name>A0A8C5PK69_9ANUR</name>
<dbReference type="Proteomes" id="UP000694569">
    <property type="component" value="Unplaced"/>
</dbReference>
<evidence type="ECO:0000256" key="4">
    <source>
        <dbReference type="ARBA" id="ARBA00023180"/>
    </source>
</evidence>
<feature type="compositionally biased region" description="Polar residues" evidence="6">
    <location>
        <begin position="616"/>
        <end position="634"/>
    </location>
</feature>
<dbReference type="PANTHER" id="PTHR24038">
    <property type="entry name" value="STABILIN"/>
    <property type="match status" value="1"/>
</dbReference>
<feature type="compositionally biased region" description="Polar residues" evidence="6">
    <location>
        <begin position="482"/>
        <end position="497"/>
    </location>
</feature>
<dbReference type="InterPro" id="IPR035914">
    <property type="entry name" value="Sperma_CUB_dom_sf"/>
</dbReference>